<evidence type="ECO:0000256" key="1">
    <source>
        <dbReference type="SAM" id="Phobius"/>
    </source>
</evidence>
<proteinExistence type="predicted"/>
<protein>
    <submittedName>
        <fullName evidence="2">Uncharacterized protein</fullName>
    </submittedName>
</protein>
<dbReference type="Proteomes" id="UP000229952">
    <property type="component" value="Unassembled WGS sequence"/>
</dbReference>
<comment type="caution">
    <text evidence="2">The sequence shown here is derived from an EMBL/GenBank/DDBJ whole genome shotgun (WGS) entry which is preliminary data.</text>
</comment>
<feature type="transmembrane region" description="Helical" evidence="1">
    <location>
        <begin position="71"/>
        <end position="91"/>
    </location>
</feature>
<organism evidence="2 3">
    <name type="scientific">Candidatus Nealsonbacteria bacterium CG23_combo_of_CG06-09_8_20_14_all_37_18</name>
    <dbReference type="NCBI Taxonomy" id="1974720"/>
    <lineage>
        <taxon>Bacteria</taxon>
        <taxon>Candidatus Nealsoniibacteriota</taxon>
    </lineage>
</organism>
<keyword evidence="1" id="KW-0472">Membrane</keyword>
<name>A0A2G9YYQ2_9BACT</name>
<dbReference type="AlphaFoldDB" id="A0A2G9YYQ2"/>
<feature type="transmembrane region" description="Helical" evidence="1">
    <location>
        <begin position="40"/>
        <end position="65"/>
    </location>
</feature>
<accession>A0A2G9YYQ2</accession>
<evidence type="ECO:0000313" key="3">
    <source>
        <dbReference type="Proteomes" id="UP000229952"/>
    </source>
</evidence>
<reference evidence="2 3" key="1">
    <citation type="submission" date="2017-09" db="EMBL/GenBank/DDBJ databases">
        <title>Depth-based differentiation of microbial function through sediment-hosted aquifers and enrichment of novel symbionts in the deep terrestrial subsurface.</title>
        <authorList>
            <person name="Probst A.J."/>
            <person name="Ladd B."/>
            <person name="Jarett J.K."/>
            <person name="Geller-Mcgrath D.E."/>
            <person name="Sieber C.M."/>
            <person name="Emerson J.B."/>
            <person name="Anantharaman K."/>
            <person name="Thomas B.C."/>
            <person name="Malmstrom R."/>
            <person name="Stieglmeier M."/>
            <person name="Klingl A."/>
            <person name="Woyke T."/>
            <person name="Ryan C.M."/>
            <person name="Banfield J.F."/>
        </authorList>
    </citation>
    <scope>NUCLEOTIDE SEQUENCE [LARGE SCALE GENOMIC DNA]</scope>
    <source>
        <strain evidence="2">CG23_combo_of_CG06-09_8_20_14_all_37_18</strain>
    </source>
</reference>
<sequence length="92" mass="9998">MLLLGITDLISALLLVRGFYEVAIPTAVVLFFAAYLIIKALLFIADIGSIMDIVAGILLVLSLFYSMPQSFLFIFAFLVGLKGILSVLASFH</sequence>
<gene>
    <name evidence="2" type="ORF">COX35_01055</name>
</gene>
<keyword evidence="1" id="KW-1133">Transmembrane helix</keyword>
<evidence type="ECO:0000313" key="2">
    <source>
        <dbReference type="EMBL" id="PIP24366.1"/>
    </source>
</evidence>
<feature type="transmembrane region" description="Helical" evidence="1">
    <location>
        <begin position="12"/>
        <end position="33"/>
    </location>
</feature>
<dbReference type="EMBL" id="PCRQ01000023">
    <property type="protein sequence ID" value="PIP24366.1"/>
    <property type="molecule type" value="Genomic_DNA"/>
</dbReference>
<keyword evidence="1" id="KW-0812">Transmembrane</keyword>